<name>A0AA36M8N7_CYLNA</name>
<keyword evidence="2" id="KW-1185">Reference proteome</keyword>
<dbReference type="AlphaFoldDB" id="A0AA36M8N7"/>
<organism evidence="1 2">
    <name type="scientific">Cylicocyclus nassatus</name>
    <name type="common">Nematode worm</name>
    <dbReference type="NCBI Taxonomy" id="53992"/>
    <lineage>
        <taxon>Eukaryota</taxon>
        <taxon>Metazoa</taxon>
        <taxon>Ecdysozoa</taxon>
        <taxon>Nematoda</taxon>
        <taxon>Chromadorea</taxon>
        <taxon>Rhabditida</taxon>
        <taxon>Rhabditina</taxon>
        <taxon>Rhabditomorpha</taxon>
        <taxon>Strongyloidea</taxon>
        <taxon>Strongylidae</taxon>
        <taxon>Cylicocyclus</taxon>
    </lineage>
</organism>
<evidence type="ECO:0000313" key="1">
    <source>
        <dbReference type="EMBL" id="CAJ0601758.1"/>
    </source>
</evidence>
<protein>
    <submittedName>
        <fullName evidence="1">Uncharacterized protein</fullName>
    </submittedName>
</protein>
<dbReference type="Proteomes" id="UP001176961">
    <property type="component" value="Unassembled WGS sequence"/>
</dbReference>
<proteinExistence type="predicted"/>
<reference evidence="1" key="1">
    <citation type="submission" date="2023-07" db="EMBL/GenBank/DDBJ databases">
        <authorList>
            <consortium name="CYATHOMIX"/>
        </authorList>
    </citation>
    <scope>NUCLEOTIDE SEQUENCE</scope>
    <source>
        <strain evidence="1">N/A</strain>
    </source>
</reference>
<comment type="caution">
    <text evidence="1">The sequence shown here is derived from an EMBL/GenBank/DDBJ whole genome shotgun (WGS) entry which is preliminary data.</text>
</comment>
<dbReference type="EMBL" id="CATQJL010000305">
    <property type="protein sequence ID" value="CAJ0601758.1"/>
    <property type="molecule type" value="Genomic_DNA"/>
</dbReference>
<gene>
    <name evidence="1" type="ORF">CYNAS_LOCUS13741</name>
</gene>
<evidence type="ECO:0000313" key="2">
    <source>
        <dbReference type="Proteomes" id="UP001176961"/>
    </source>
</evidence>
<accession>A0AA36M8N7</accession>
<sequence length="140" mass="16158">MRPVSGFVKRKTFKLRVLKMRNRLETMRTILIALCIVAVASPWVIYRRNQKKRIICKAEPITTNGTADETMEETPMAASRRRRDIVIDPVHKQPIIYLDNNSSMLLDDGDFDIVSDQLTPEELKEVKRRIVDTCNALNSN</sequence>